<dbReference type="EMBL" id="CP060635">
    <property type="protein sequence ID" value="QNM07585.1"/>
    <property type="molecule type" value="Genomic_DNA"/>
</dbReference>
<organism evidence="4 5">
    <name type="scientific">Wansuia hejianensis</name>
    <dbReference type="NCBI Taxonomy" id="2763667"/>
    <lineage>
        <taxon>Bacteria</taxon>
        <taxon>Bacillati</taxon>
        <taxon>Bacillota</taxon>
        <taxon>Clostridia</taxon>
        <taxon>Lachnospirales</taxon>
        <taxon>Lachnospiraceae</taxon>
        <taxon>Wansuia</taxon>
    </lineage>
</organism>
<sequence>MNLNLQILYDEFTNVRSYHFPASSTKRKITTFSSYTPDLQLRQDILYLVPEPIEPAFPDGGEYFFLYLTPDNCQRDYACRGNYLELIQTENYGLPEVIRDLENAFLKYDLWEQELTDALMKKKSISYLCRLGQKVFQNPILVHNPEYEILAAVESDTIHFTYTVREPHTNHLQEALVKDLIFRKDYLDTFNYTSPEYWLDDDDETLSIYMNLFDYSRKYIGRIIIDENQKFGFGTAALLVFFVKFLEATLRNNTIKKLDTLQIFKNSCLEHLSGVYSLRREELKTELLLYGWKPFDAYFCINIQAPTQSVKLHVTPYESLLFDHYIPDCLTLNYQDELVLIFNLTRSSKTREEECAQIAYIVRENLLSAGISTEFSDFFEFPAYYKQAKAARLTGTRLYPTQWLFKFENVALKHVLINGTDSLPFHVLMPATLNSIIKYDQLHGTEYYRTLRNFVLYDKKTADAIEDLYVHRSTFKSRMKKISEMLVLNLNDPDVVFYLKIIIHLLESDAERSKR</sequence>
<dbReference type="InterPro" id="IPR042070">
    <property type="entry name" value="PucR_C-HTH_sf"/>
</dbReference>
<feature type="domain" description="CdaR GGDEF-like" evidence="3">
    <location>
        <begin position="281"/>
        <end position="391"/>
    </location>
</feature>
<comment type="similarity">
    <text evidence="1">Belongs to the CdaR family.</text>
</comment>
<evidence type="ECO:0000313" key="4">
    <source>
        <dbReference type="EMBL" id="QNM07585.1"/>
    </source>
</evidence>
<dbReference type="Pfam" id="PF13556">
    <property type="entry name" value="HTH_30"/>
    <property type="match status" value="1"/>
</dbReference>
<dbReference type="PANTHER" id="PTHR33744:SF15">
    <property type="entry name" value="CARBOHYDRATE DIACID REGULATOR"/>
    <property type="match status" value="1"/>
</dbReference>
<feature type="domain" description="PucR C-terminal helix-turn-helix" evidence="2">
    <location>
        <begin position="448"/>
        <end position="501"/>
    </location>
</feature>
<keyword evidence="5" id="KW-1185">Reference proteome</keyword>
<dbReference type="AlphaFoldDB" id="A0A7G9G9V3"/>
<protein>
    <submittedName>
        <fullName evidence="4">Helix-turn-helix domain-containing protein</fullName>
    </submittedName>
</protein>
<dbReference type="InterPro" id="IPR041522">
    <property type="entry name" value="CdaR_GGDEF"/>
</dbReference>
<proteinExistence type="inferred from homology"/>
<reference evidence="4 5" key="1">
    <citation type="submission" date="2020-08" db="EMBL/GenBank/DDBJ databases">
        <authorList>
            <person name="Liu C."/>
            <person name="Sun Q."/>
        </authorList>
    </citation>
    <scope>NUCLEOTIDE SEQUENCE [LARGE SCALE GENOMIC DNA]</scope>
    <source>
        <strain evidence="4 5">NSJ-29</strain>
    </source>
</reference>
<dbReference type="Gene3D" id="1.10.10.2840">
    <property type="entry name" value="PucR C-terminal helix-turn-helix domain"/>
    <property type="match status" value="1"/>
</dbReference>
<dbReference type="InterPro" id="IPR025736">
    <property type="entry name" value="PucR_C-HTH_dom"/>
</dbReference>
<dbReference type="KEGG" id="whj:H9Q79_11695"/>
<evidence type="ECO:0000259" key="3">
    <source>
        <dbReference type="Pfam" id="PF17853"/>
    </source>
</evidence>
<dbReference type="Proteomes" id="UP000515860">
    <property type="component" value="Chromosome"/>
</dbReference>
<dbReference type="PANTHER" id="PTHR33744">
    <property type="entry name" value="CARBOHYDRATE DIACID REGULATOR"/>
    <property type="match status" value="1"/>
</dbReference>
<evidence type="ECO:0000256" key="1">
    <source>
        <dbReference type="ARBA" id="ARBA00006754"/>
    </source>
</evidence>
<evidence type="ECO:0000313" key="5">
    <source>
        <dbReference type="Proteomes" id="UP000515860"/>
    </source>
</evidence>
<accession>A0A7G9G9V3</accession>
<dbReference type="Pfam" id="PF17853">
    <property type="entry name" value="GGDEF_2"/>
    <property type="match status" value="1"/>
</dbReference>
<name>A0A7G9G9V3_9FIRM</name>
<dbReference type="InterPro" id="IPR051448">
    <property type="entry name" value="CdaR-like_regulators"/>
</dbReference>
<evidence type="ECO:0000259" key="2">
    <source>
        <dbReference type="Pfam" id="PF13556"/>
    </source>
</evidence>
<dbReference type="RefSeq" id="WP_118644089.1">
    <property type="nucleotide sequence ID" value="NZ_CP060635.1"/>
</dbReference>
<gene>
    <name evidence="4" type="ORF">H9Q79_11695</name>
</gene>